<evidence type="ECO:0008006" key="5">
    <source>
        <dbReference type="Google" id="ProtNLM"/>
    </source>
</evidence>
<feature type="region of interest" description="Disordered" evidence="1">
    <location>
        <begin position="91"/>
        <end position="118"/>
    </location>
</feature>
<protein>
    <recommendedName>
        <fullName evidence="5">DNA replication protein</fullName>
    </recommendedName>
</protein>
<dbReference type="AlphaFoldDB" id="A0A6M3MH97"/>
<name>A0A6M3MH97_9ZZZZ</name>
<gene>
    <name evidence="3" type="ORF">MM171A00157_0044</name>
    <name evidence="4" type="ORF">MM171B00143_0004</name>
</gene>
<reference evidence="4" key="1">
    <citation type="submission" date="2020-03" db="EMBL/GenBank/DDBJ databases">
        <title>The deep terrestrial virosphere.</title>
        <authorList>
            <person name="Holmfeldt K."/>
            <person name="Nilsson E."/>
            <person name="Simone D."/>
            <person name="Lopez-Fernandez M."/>
            <person name="Wu X."/>
            <person name="de Brujin I."/>
            <person name="Lundin D."/>
            <person name="Andersson A."/>
            <person name="Bertilsson S."/>
            <person name="Dopson M."/>
        </authorList>
    </citation>
    <scope>NUCLEOTIDE SEQUENCE</scope>
    <source>
        <strain evidence="3">MM171A00157</strain>
        <strain evidence="4">MM171B00143</strain>
    </source>
</reference>
<dbReference type="EMBL" id="MT143702">
    <property type="protein sequence ID" value="QJB00875.1"/>
    <property type="molecule type" value="Genomic_DNA"/>
</dbReference>
<evidence type="ECO:0000256" key="1">
    <source>
        <dbReference type="SAM" id="MobiDB-lite"/>
    </source>
</evidence>
<feature type="transmembrane region" description="Helical" evidence="2">
    <location>
        <begin position="16"/>
        <end position="35"/>
    </location>
</feature>
<dbReference type="EMBL" id="MT143894">
    <property type="protein sequence ID" value="QJB05033.1"/>
    <property type="molecule type" value="Genomic_DNA"/>
</dbReference>
<evidence type="ECO:0000313" key="4">
    <source>
        <dbReference type="EMBL" id="QJB05033.1"/>
    </source>
</evidence>
<sequence>MARARNIKPALFKNEVLGVADPIATILFIGLWTLADRRGILEDRPLRIKAEVFPYRDGIDADGLLSWLDQHDFIQRYEVDGKACIQINNFEKHQNPHKNEEPSELPDAEGNYTGPQKGSKAMTAECAEAFETFWKLYPRKTAKDNARKAFAKINPNAELLAEIMTSLAKHATCQAWLKDDGQFIPHAATWLNGKRWNDEVKSAANVHHFPGASRHTGFEQRDYSAGLIEREDGTNGF</sequence>
<evidence type="ECO:0000313" key="3">
    <source>
        <dbReference type="EMBL" id="QJB00875.1"/>
    </source>
</evidence>
<proteinExistence type="predicted"/>
<accession>A0A6M3MH97</accession>
<organism evidence="4">
    <name type="scientific">viral metagenome</name>
    <dbReference type="NCBI Taxonomy" id="1070528"/>
    <lineage>
        <taxon>unclassified sequences</taxon>
        <taxon>metagenomes</taxon>
        <taxon>organismal metagenomes</taxon>
    </lineage>
</organism>
<feature type="compositionally biased region" description="Basic and acidic residues" evidence="1">
    <location>
        <begin position="91"/>
        <end position="101"/>
    </location>
</feature>
<evidence type="ECO:0000256" key="2">
    <source>
        <dbReference type="SAM" id="Phobius"/>
    </source>
</evidence>
<keyword evidence="2" id="KW-0472">Membrane</keyword>
<keyword evidence="2" id="KW-1133">Transmembrane helix</keyword>
<keyword evidence="2" id="KW-0812">Transmembrane</keyword>